<proteinExistence type="predicted"/>
<dbReference type="PANTHER" id="PTHR33371">
    <property type="entry name" value="INTERMEMBRANE PHOSPHOLIPID TRANSPORT SYSTEM BINDING PROTEIN MLAD-RELATED"/>
    <property type="match status" value="1"/>
</dbReference>
<evidence type="ECO:0000259" key="4">
    <source>
        <dbReference type="Pfam" id="PF11887"/>
    </source>
</evidence>
<dbReference type="InterPro" id="IPR024516">
    <property type="entry name" value="Mce_C"/>
</dbReference>
<feature type="compositionally biased region" description="Low complexity" evidence="1">
    <location>
        <begin position="435"/>
        <end position="454"/>
    </location>
</feature>
<gene>
    <name evidence="5" type="ORF">JTZ10_08105</name>
</gene>
<evidence type="ECO:0000313" key="6">
    <source>
        <dbReference type="Proteomes" id="UP001195196"/>
    </source>
</evidence>
<reference evidence="5" key="1">
    <citation type="submission" date="2021-02" db="EMBL/GenBank/DDBJ databases">
        <title>Taxonomy, biology and ecology of Rhodococcus bacteria occurring in California pistachio and other woody hosts as revealed by genome sequence analyses.</title>
        <authorList>
            <person name="Riely B."/>
            <person name="Gai Y."/>
        </authorList>
    </citation>
    <scope>NUCLEOTIDE SEQUENCE</scope>
    <source>
        <strain evidence="5">BP-295</strain>
    </source>
</reference>
<evidence type="ECO:0000256" key="2">
    <source>
        <dbReference type="SAM" id="Phobius"/>
    </source>
</evidence>
<dbReference type="Pfam" id="PF02470">
    <property type="entry name" value="MlaD"/>
    <property type="match status" value="1"/>
</dbReference>
<keyword evidence="2" id="KW-0472">Membrane</keyword>
<sequence>MTAPDLTQTSGPGRWFTPRHIVALVLGLIIALVVAGALWWVFSSMGTTKITATFKRSVGIYEGSDVRILGVAVGKVDSVTPQGDTVKVTMTVDRGITLPEDVRAVQVIPSVVADRYIQLTPAYSGGPKASRDITLDVNQTMVPVEVDELYRSVKELSDALGPDGANKQDGTGRQGAVSELVATSAANLEGNGEKLGEAIENLSKATTTLSDSRGNLFDTVKNLNTFVGALRENDAQVRQFNTQMASFNKFLAGERDQLASALNKLSFALGDVAEFLDDNREQIGETVKDLQPTTQALLDEKNNLKEVLTVLPITISNLINAYDAESGTLAMRLTIPDLQDLIGAQCRLLDLGQLLPGNPQATQFSNTLRPLISQCEALGKQITDGVLEPLLPVLPFGIMSNNKLQKAPVPGTVPGNPDPEIGTPSSRTPAPPAARAPASSSTTKSTTPRPRGGN</sequence>
<feature type="region of interest" description="Disordered" evidence="1">
    <location>
        <begin position="407"/>
        <end position="454"/>
    </location>
</feature>
<dbReference type="RefSeq" id="WP_204717793.1">
    <property type="nucleotide sequence ID" value="NZ_JAFFGU010000003.1"/>
</dbReference>
<dbReference type="GO" id="GO:0005576">
    <property type="term" value="C:extracellular region"/>
    <property type="evidence" value="ECO:0007669"/>
    <property type="project" value="TreeGrafter"/>
</dbReference>
<feature type="domain" description="Mammalian cell entry C-terminal" evidence="4">
    <location>
        <begin position="139"/>
        <end position="306"/>
    </location>
</feature>
<name>A0AAW4G3Q7_GORRU</name>
<organism evidence="5 6">
    <name type="scientific">Gordonia rubripertincta</name>
    <name type="common">Rhodococcus corallinus</name>
    <dbReference type="NCBI Taxonomy" id="36822"/>
    <lineage>
        <taxon>Bacteria</taxon>
        <taxon>Bacillati</taxon>
        <taxon>Actinomycetota</taxon>
        <taxon>Actinomycetes</taxon>
        <taxon>Mycobacteriales</taxon>
        <taxon>Gordoniaceae</taxon>
        <taxon>Gordonia</taxon>
    </lineage>
</organism>
<evidence type="ECO:0000259" key="3">
    <source>
        <dbReference type="Pfam" id="PF02470"/>
    </source>
</evidence>
<accession>A0AAW4G3Q7</accession>
<dbReference type="InterPro" id="IPR052336">
    <property type="entry name" value="MlaD_Phospholipid_Transporter"/>
</dbReference>
<dbReference type="NCBIfam" id="TIGR00996">
    <property type="entry name" value="Mtu_fam_mce"/>
    <property type="match status" value="1"/>
</dbReference>
<feature type="domain" description="Mce/MlaD" evidence="3">
    <location>
        <begin position="47"/>
        <end position="121"/>
    </location>
</feature>
<keyword evidence="2" id="KW-1133">Transmembrane helix</keyword>
<dbReference type="AlphaFoldDB" id="A0AAW4G3Q7"/>
<protein>
    <submittedName>
        <fullName evidence="5">MCE family protein</fullName>
    </submittedName>
</protein>
<dbReference type="PANTHER" id="PTHR33371:SF4">
    <property type="entry name" value="INTERMEMBRANE PHOSPHOLIPID TRANSPORT SYSTEM BINDING PROTEIN MLAD"/>
    <property type="match status" value="1"/>
</dbReference>
<evidence type="ECO:0000313" key="5">
    <source>
        <dbReference type="EMBL" id="MBM7277723.1"/>
    </source>
</evidence>
<dbReference type="EMBL" id="JAFFGU010000003">
    <property type="protein sequence ID" value="MBM7277723.1"/>
    <property type="molecule type" value="Genomic_DNA"/>
</dbReference>
<dbReference type="Pfam" id="PF11887">
    <property type="entry name" value="Mce4_CUP1"/>
    <property type="match status" value="1"/>
</dbReference>
<evidence type="ECO:0000256" key="1">
    <source>
        <dbReference type="SAM" id="MobiDB-lite"/>
    </source>
</evidence>
<dbReference type="InterPro" id="IPR003399">
    <property type="entry name" value="Mce/MlaD"/>
</dbReference>
<dbReference type="Proteomes" id="UP001195196">
    <property type="component" value="Unassembled WGS sequence"/>
</dbReference>
<dbReference type="InterPro" id="IPR005693">
    <property type="entry name" value="Mce"/>
</dbReference>
<comment type="caution">
    <text evidence="5">The sequence shown here is derived from an EMBL/GenBank/DDBJ whole genome shotgun (WGS) entry which is preliminary data.</text>
</comment>
<feature type="transmembrane region" description="Helical" evidence="2">
    <location>
        <begin position="21"/>
        <end position="42"/>
    </location>
</feature>
<keyword evidence="2" id="KW-0812">Transmembrane</keyword>